<evidence type="ECO:0000256" key="2">
    <source>
        <dbReference type="ARBA" id="ARBA00023315"/>
    </source>
</evidence>
<reference evidence="16" key="1">
    <citation type="submission" date="2025-08" db="UniProtKB">
        <authorList>
            <consortium name="RefSeq"/>
        </authorList>
    </citation>
    <scope>IDENTIFICATION</scope>
    <source>
        <strain evidence="16">11010-0011.00</strain>
        <tissue evidence="16">Whole body</tissue>
    </source>
</reference>
<feature type="domain" description="N-acetyltransferase" evidence="14">
    <location>
        <begin position="7"/>
        <end position="202"/>
    </location>
</feature>
<comment type="similarity">
    <text evidence="4">Belongs to the acetyltransferase family. AANAT subfamily.</text>
</comment>
<evidence type="ECO:0000256" key="12">
    <source>
        <dbReference type="ARBA" id="ARBA00052335"/>
    </source>
</evidence>
<proteinExistence type="inferred from homology"/>
<evidence type="ECO:0000313" key="16">
    <source>
        <dbReference type="RefSeq" id="XP_030381967.1"/>
    </source>
</evidence>
<evidence type="ECO:0000256" key="9">
    <source>
        <dbReference type="ARBA" id="ARBA00051711"/>
    </source>
</evidence>
<protein>
    <recommendedName>
        <fullName evidence="5">aralkylamine N-acetyltransferase</fullName>
        <ecNumber evidence="5">2.3.1.87</ecNumber>
    </recommendedName>
</protein>
<dbReference type="PROSITE" id="PS51186">
    <property type="entry name" value="GNAT"/>
    <property type="match status" value="1"/>
</dbReference>
<dbReference type="RefSeq" id="XP_030381967.1">
    <property type="nucleotide sequence ID" value="XM_030526107.1"/>
</dbReference>
<dbReference type="InterPro" id="IPR016181">
    <property type="entry name" value="Acyl_CoA_acyltransferase"/>
</dbReference>
<dbReference type="EC" id="2.3.1.87" evidence="5"/>
<dbReference type="Proteomes" id="UP000504634">
    <property type="component" value="Unplaced"/>
</dbReference>
<comment type="catalytic activity">
    <reaction evidence="9">
        <text>dopamine + acetyl-CoA = N-acetyldopamine + CoA + H(+)</text>
        <dbReference type="Rhea" id="RHEA:51388"/>
        <dbReference type="ChEBI" id="CHEBI:15378"/>
        <dbReference type="ChEBI" id="CHEBI:57287"/>
        <dbReference type="ChEBI" id="CHEBI:57288"/>
        <dbReference type="ChEBI" id="CHEBI:59905"/>
        <dbReference type="ChEBI" id="CHEBI:125678"/>
    </reaction>
    <physiologicalReaction direction="left-to-right" evidence="9">
        <dbReference type="Rhea" id="RHEA:51389"/>
    </physiologicalReaction>
</comment>
<comment type="catalytic activity">
    <reaction evidence="10">
        <text>serotonin + (9Z)-octadecenoyl-CoA = N-(9Z-octadecenoyl)-serotonin + CoA + H(+)</text>
        <dbReference type="Rhea" id="RHEA:51392"/>
        <dbReference type="ChEBI" id="CHEBI:15378"/>
        <dbReference type="ChEBI" id="CHEBI:57287"/>
        <dbReference type="ChEBI" id="CHEBI:57387"/>
        <dbReference type="ChEBI" id="CHEBI:134064"/>
        <dbReference type="ChEBI" id="CHEBI:350546"/>
    </reaction>
    <physiologicalReaction direction="left-to-right" evidence="10">
        <dbReference type="Rhea" id="RHEA:51393"/>
    </physiologicalReaction>
</comment>
<evidence type="ECO:0000256" key="8">
    <source>
        <dbReference type="ARBA" id="ARBA00051284"/>
    </source>
</evidence>
<organism evidence="15 16">
    <name type="scientific">Drosophila lebanonensis</name>
    <name type="common">Fruit fly</name>
    <name type="synonym">Scaptodrosophila lebanonensis</name>
    <dbReference type="NCBI Taxonomy" id="7225"/>
    <lineage>
        <taxon>Eukaryota</taxon>
        <taxon>Metazoa</taxon>
        <taxon>Ecdysozoa</taxon>
        <taxon>Arthropoda</taxon>
        <taxon>Hexapoda</taxon>
        <taxon>Insecta</taxon>
        <taxon>Pterygota</taxon>
        <taxon>Neoptera</taxon>
        <taxon>Endopterygota</taxon>
        <taxon>Diptera</taxon>
        <taxon>Brachycera</taxon>
        <taxon>Muscomorpha</taxon>
        <taxon>Ephydroidea</taxon>
        <taxon>Drosophilidae</taxon>
        <taxon>Scaptodrosophila</taxon>
    </lineage>
</organism>
<evidence type="ECO:0000256" key="11">
    <source>
        <dbReference type="ARBA" id="ARBA00052178"/>
    </source>
</evidence>
<comment type="catalytic activity">
    <reaction evidence="7">
        <text>serotonin + octadecanoyl-CoA = N-octadecanoyl-serotonin + CoA + H(+)</text>
        <dbReference type="Rhea" id="RHEA:51400"/>
        <dbReference type="ChEBI" id="CHEBI:15378"/>
        <dbReference type="ChEBI" id="CHEBI:57287"/>
        <dbReference type="ChEBI" id="CHEBI:57394"/>
        <dbReference type="ChEBI" id="CHEBI:134065"/>
        <dbReference type="ChEBI" id="CHEBI:350546"/>
    </reaction>
    <physiologicalReaction direction="left-to-right" evidence="7">
        <dbReference type="Rhea" id="RHEA:51401"/>
    </physiologicalReaction>
</comment>
<dbReference type="Gene3D" id="3.40.630.30">
    <property type="match status" value="1"/>
</dbReference>
<dbReference type="GeneID" id="115629610"/>
<accession>A0A6J2U4A9</accession>
<comment type="catalytic activity">
    <reaction evidence="6">
        <text>dopamine + (9Z)-octadecenoyl-CoA = N-(9Z-octadecanoyl)-dopamine + CoA + H(+)</text>
        <dbReference type="Rhea" id="RHEA:51380"/>
        <dbReference type="ChEBI" id="CHEBI:15378"/>
        <dbReference type="ChEBI" id="CHEBI:31883"/>
        <dbReference type="ChEBI" id="CHEBI:57287"/>
        <dbReference type="ChEBI" id="CHEBI:57387"/>
        <dbReference type="ChEBI" id="CHEBI:59905"/>
    </reaction>
    <physiologicalReaction direction="left-to-right" evidence="6">
        <dbReference type="Rhea" id="RHEA:51381"/>
    </physiologicalReaction>
</comment>
<dbReference type="SUPFAM" id="SSF55729">
    <property type="entry name" value="Acyl-CoA N-acyltransferases (Nat)"/>
    <property type="match status" value="1"/>
</dbReference>
<dbReference type="PANTHER" id="PTHR20905:SF1">
    <property type="entry name" value="AT07410P-RELATED"/>
    <property type="match status" value="1"/>
</dbReference>
<evidence type="ECO:0000256" key="1">
    <source>
        <dbReference type="ARBA" id="ARBA00022679"/>
    </source>
</evidence>
<keyword evidence="2" id="KW-0012">Acyltransferase</keyword>
<keyword evidence="1" id="KW-0808">Transferase</keyword>
<comment type="catalytic activity">
    <reaction evidence="12">
        <text>dopamine + hexadecanoyl-CoA = N-hexadecanoyl-dopamine + CoA + H(+)</text>
        <dbReference type="Rhea" id="RHEA:51376"/>
        <dbReference type="ChEBI" id="CHEBI:15378"/>
        <dbReference type="ChEBI" id="CHEBI:57287"/>
        <dbReference type="ChEBI" id="CHEBI:57379"/>
        <dbReference type="ChEBI" id="CHEBI:59905"/>
        <dbReference type="ChEBI" id="CHEBI:134058"/>
    </reaction>
    <physiologicalReaction direction="left-to-right" evidence="12">
        <dbReference type="Rhea" id="RHEA:51377"/>
    </physiologicalReaction>
</comment>
<dbReference type="CDD" id="cd04301">
    <property type="entry name" value="NAT_SF"/>
    <property type="match status" value="1"/>
</dbReference>
<comment type="catalytic activity">
    <reaction evidence="11">
        <text>serotonin + hexadecanoyl-CoA = N-hexadecanoyl-serotonin + CoA + H(+)</text>
        <dbReference type="Rhea" id="RHEA:51384"/>
        <dbReference type="ChEBI" id="CHEBI:15378"/>
        <dbReference type="ChEBI" id="CHEBI:57287"/>
        <dbReference type="ChEBI" id="CHEBI:57379"/>
        <dbReference type="ChEBI" id="CHEBI:134059"/>
        <dbReference type="ChEBI" id="CHEBI:350546"/>
    </reaction>
    <physiologicalReaction direction="left-to-right" evidence="11">
        <dbReference type="Rhea" id="RHEA:51385"/>
    </physiologicalReaction>
</comment>
<dbReference type="FunFam" id="3.40.630.30:FF:000046">
    <property type="entry name" value="Dopamine N-acetyltransferase"/>
    <property type="match status" value="1"/>
</dbReference>
<comment type="catalytic activity">
    <reaction evidence="13">
        <text>serotonin + acetyl-CoA = N-acetylserotonin + CoA + H(+)</text>
        <dbReference type="Rhea" id="RHEA:25217"/>
        <dbReference type="ChEBI" id="CHEBI:15378"/>
        <dbReference type="ChEBI" id="CHEBI:17697"/>
        <dbReference type="ChEBI" id="CHEBI:57287"/>
        <dbReference type="ChEBI" id="CHEBI:57288"/>
        <dbReference type="ChEBI" id="CHEBI:350546"/>
        <dbReference type="EC" id="2.3.1.87"/>
    </reaction>
    <physiologicalReaction direction="left-to-right" evidence="13">
        <dbReference type="Rhea" id="RHEA:25218"/>
    </physiologicalReaction>
</comment>
<dbReference type="CTD" id="31512"/>
<evidence type="ECO:0000256" key="3">
    <source>
        <dbReference type="ARBA" id="ARBA00037926"/>
    </source>
</evidence>
<evidence type="ECO:0000256" key="7">
    <source>
        <dbReference type="ARBA" id="ARBA00050849"/>
    </source>
</evidence>
<comment type="pathway">
    <text evidence="3">Aromatic compound metabolism; melatonin biosynthesis; melatonin from serotonin: step 1/2.</text>
</comment>
<evidence type="ECO:0000259" key="14">
    <source>
        <dbReference type="PROSITE" id="PS51186"/>
    </source>
</evidence>
<comment type="catalytic activity">
    <reaction evidence="8">
        <text>serotonin + (5Z,8Z,11Z,14Z)-eicosatetraenoyl-CoA = N-[(5Z,8Z,11Z,14Z)-eicosatetraenoyl]-serotonin + CoA + H(+)</text>
        <dbReference type="Rhea" id="RHEA:51396"/>
        <dbReference type="ChEBI" id="CHEBI:15378"/>
        <dbReference type="ChEBI" id="CHEBI:57287"/>
        <dbReference type="ChEBI" id="CHEBI:57368"/>
        <dbReference type="ChEBI" id="CHEBI:132255"/>
        <dbReference type="ChEBI" id="CHEBI:350546"/>
    </reaction>
    <physiologicalReaction direction="left-to-right" evidence="8">
        <dbReference type="Rhea" id="RHEA:51397"/>
    </physiologicalReaction>
</comment>
<evidence type="ECO:0000256" key="10">
    <source>
        <dbReference type="ARBA" id="ARBA00051823"/>
    </source>
</evidence>
<dbReference type="PANTHER" id="PTHR20905">
    <property type="entry name" value="N-ACETYLTRANSFERASE-RELATED"/>
    <property type="match status" value="1"/>
</dbReference>
<gene>
    <name evidence="16" type="primary">LOC115629610</name>
</gene>
<sequence length="214" mass="23448">MELAAGIEVRVVSGGESARLMDFLHEHYYREEPLTLGTDPPQPDAADEAFLLSNIPHGTCLVALLGDRIVGAVVAGPKTADEAAHLFEDAERLKGTKWGRILSILAVAERDANVCARFDVERALHAHALGVDVSMRGRRIGARLMTELAALARRLKYPLLTVDCTSIYSARLVQQLGYELVNTIRYDSHKDSSGQPVIKPPAPHESLQTYALRL</sequence>
<evidence type="ECO:0000256" key="4">
    <source>
        <dbReference type="ARBA" id="ARBA00038182"/>
    </source>
</evidence>
<name>A0A6J2U4A9_DROLE</name>
<dbReference type="InterPro" id="IPR000182">
    <property type="entry name" value="GNAT_dom"/>
</dbReference>
<evidence type="ECO:0000256" key="5">
    <source>
        <dbReference type="ARBA" id="ARBA00039114"/>
    </source>
</evidence>
<dbReference type="AlphaFoldDB" id="A0A6J2U4A9"/>
<dbReference type="GO" id="GO:0004059">
    <property type="term" value="F:aralkylamine N-acetyltransferase activity"/>
    <property type="evidence" value="ECO:0007669"/>
    <property type="project" value="UniProtKB-EC"/>
</dbReference>
<dbReference type="Pfam" id="PF00583">
    <property type="entry name" value="Acetyltransf_1"/>
    <property type="match status" value="1"/>
</dbReference>
<evidence type="ECO:0000256" key="13">
    <source>
        <dbReference type="ARBA" id="ARBA00052491"/>
    </source>
</evidence>
<keyword evidence="15" id="KW-1185">Reference proteome</keyword>
<evidence type="ECO:0000256" key="6">
    <source>
        <dbReference type="ARBA" id="ARBA00050189"/>
    </source>
</evidence>
<evidence type="ECO:0000313" key="15">
    <source>
        <dbReference type="Proteomes" id="UP000504634"/>
    </source>
</evidence>
<dbReference type="OrthoDB" id="8113373at2759"/>